<evidence type="ECO:0008006" key="3">
    <source>
        <dbReference type="Google" id="ProtNLM"/>
    </source>
</evidence>
<evidence type="ECO:0000313" key="2">
    <source>
        <dbReference type="Proteomes" id="UP000215305"/>
    </source>
</evidence>
<dbReference type="Proteomes" id="UP000215305">
    <property type="component" value="Unassembled WGS sequence"/>
</dbReference>
<proteinExistence type="predicted"/>
<dbReference type="GeneID" id="38127141"/>
<accession>A0A397HH93</accession>
<reference evidence="1" key="1">
    <citation type="submission" date="2018-08" db="EMBL/GenBank/DDBJ databases">
        <title>Draft genome sequence of azole-resistant Aspergillus thermomutatus (Neosartorya pseudofischeri) strain HMR AF 39, isolated from a human nasal aspirate.</title>
        <authorList>
            <person name="Parent-Michaud M."/>
            <person name="Dufresne P.J."/>
            <person name="Fournier E."/>
            <person name="Martineau C."/>
            <person name="Moreira S."/>
            <person name="Perkins V."/>
            <person name="De Repentigny L."/>
            <person name="Dufresne S.F."/>
        </authorList>
    </citation>
    <scope>NUCLEOTIDE SEQUENCE [LARGE SCALE GENOMIC DNA]</scope>
    <source>
        <strain evidence="1">HMR AF 39</strain>
    </source>
</reference>
<dbReference type="Gene3D" id="2.60.40.640">
    <property type="match status" value="1"/>
</dbReference>
<gene>
    <name evidence="1" type="ORF">CDV56_105167</name>
</gene>
<comment type="caution">
    <text evidence="1">The sequence shown here is derived from an EMBL/GenBank/DDBJ whole genome shotgun (WGS) entry which is preliminary data.</text>
</comment>
<dbReference type="InterPro" id="IPR014752">
    <property type="entry name" value="Arrestin-like_C"/>
</dbReference>
<evidence type="ECO:0000313" key="1">
    <source>
        <dbReference type="EMBL" id="RHZ62289.1"/>
    </source>
</evidence>
<dbReference type="OrthoDB" id="3789699at2759"/>
<dbReference type="AlphaFoldDB" id="A0A397HH93"/>
<dbReference type="RefSeq" id="XP_026616701.1">
    <property type="nucleotide sequence ID" value="XM_026758786.1"/>
</dbReference>
<protein>
    <recommendedName>
        <fullName evidence="3">Arrestin-like N-terminal domain-containing protein</fullName>
    </recommendedName>
</protein>
<name>A0A397HH93_ASPTH</name>
<sequence length="419" mass="46545">MDSPIESAASVKIADLDVTLDHPNRLFAPGDTITGSVHGWDPSTGESSLEISLQGRSKTYIQPGNGVVNKDRSLLTYQTTRLEPSDHVGSSIAKFSLTVPLSVEENPSDLAKKINDGRSYWRHSWPKEDPAFESSGGHRLPPSMSVPHREPWRGDPMSAWGHIQYTVTATVSQGEGDQTSKTESYPETVRISGPPVTVEELEPFKGVMRKGMGQLCMDRKKEPKKKTFSWYVRSALKLYPLLWLAPTIKVPRYAVVGDDIKISIQLQPSPAEYRFDLPPISLHRVTARIRDTAGIRGKRTPLGGTFELELPGGPSASKTWTTKHLFNPAEDGRSYQNAPCQVTFQIPRSCIPTFKTYNLYMKWNVAVELVLRGLDQEKMAEVESEIDLVPRLRGITTDEELDEDVVDPEAPGVAHNATL</sequence>
<keyword evidence="2" id="KW-1185">Reference proteome</keyword>
<dbReference type="EMBL" id="NKHU02000038">
    <property type="protein sequence ID" value="RHZ62289.1"/>
    <property type="molecule type" value="Genomic_DNA"/>
</dbReference>
<dbReference type="VEuPathDB" id="FungiDB:CDV56_105167"/>
<organism evidence="1 2">
    <name type="scientific">Aspergillus thermomutatus</name>
    <name type="common">Neosartorya pseudofischeri</name>
    <dbReference type="NCBI Taxonomy" id="41047"/>
    <lineage>
        <taxon>Eukaryota</taxon>
        <taxon>Fungi</taxon>
        <taxon>Dikarya</taxon>
        <taxon>Ascomycota</taxon>
        <taxon>Pezizomycotina</taxon>
        <taxon>Eurotiomycetes</taxon>
        <taxon>Eurotiomycetidae</taxon>
        <taxon>Eurotiales</taxon>
        <taxon>Aspergillaceae</taxon>
        <taxon>Aspergillus</taxon>
        <taxon>Aspergillus subgen. Fumigati</taxon>
    </lineage>
</organism>